<keyword evidence="8 12" id="KW-0175">Coiled coil</keyword>
<proteinExistence type="inferred from homology"/>
<dbReference type="InterPro" id="IPR027417">
    <property type="entry name" value="P-loop_NTPase"/>
</dbReference>
<evidence type="ECO:0000259" key="14">
    <source>
        <dbReference type="Pfam" id="PF13476"/>
    </source>
</evidence>
<dbReference type="GO" id="GO:0000724">
    <property type="term" value="P:double-strand break repair via homologous recombination"/>
    <property type="evidence" value="ECO:0007669"/>
    <property type="project" value="TreeGrafter"/>
</dbReference>
<dbReference type="RefSeq" id="XP_064665745.1">
    <property type="nucleotide sequence ID" value="XM_064816174.1"/>
</dbReference>
<dbReference type="GO" id="GO:0016787">
    <property type="term" value="F:hydrolase activity"/>
    <property type="evidence" value="ECO:0007669"/>
    <property type="project" value="UniProtKB-KW"/>
</dbReference>
<feature type="region of interest" description="Disordered" evidence="13">
    <location>
        <begin position="736"/>
        <end position="759"/>
    </location>
</feature>
<dbReference type="GO" id="GO:0003697">
    <property type="term" value="F:single-stranded DNA binding"/>
    <property type="evidence" value="ECO:0007669"/>
    <property type="project" value="TreeGrafter"/>
</dbReference>
<dbReference type="PANTHER" id="PTHR19306">
    <property type="entry name" value="STRUCTURAL MAINTENANCE OF CHROMOSOMES 5,6 SMC5, SMC6"/>
    <property type="match status" value="1"/>
</dbReference>
<gene>
    <name evidence="15" type="ORF">N656DRAFT_784456</name>
</gene>
<keyword evidence="6" id="KW-0227">DNA damage</keyword>
<evidence type="ECO:0000256" key="2">
    <source>
        <dbReference type="ARBA" id="ARBA00004286"/>
    </source>
</evidence>
<dbReference type="GO" id="GO:0005634">
    <property type="term" value="C:nucleus"/>
    <property type="evidence" value="ECO:0007669"/>
    <property type="project" value="UniProtKB-SubCell"/>
</dbReference>
<dbReference type="Pfam" id="PF13476">
    <property type="entry name" value="AAA_23"/>
    <property type="match status" value="1"/>
</dbReference>
<evidence type="ECO:0000313" key="15">
    <source>
        <dbReference type="EMBL" id="KAK4108175.1"/>
    </source>
</evidence>
<feature type="compositionally biased region" description="Basic and acidic residues" evidence="13">
    <location>
        <begin position="44"/>
        <end position="63"/>
    </location>
</feature>
<feature type="compositionally biased region" description="Polar residues" evidence="13">
    <location>
        <begin position="65"/>
        <end position="74"/>
    </location>
</feature>
<evidence type="ECO:0000256" key="9">
    <source>
        <dbReference type="ARBA" id="ARBA00023172"/>
    </source>
</evidence>
<keyword evidence="10" id="KW-0234">DNA repair</keyword>
<sequence>MPSRTISHAEAETSRKRVRRPTVHDDDDDDDDSDVEVQQSKPKSQTDPRKRVRLSDINDDRPSKRGSSPASSDTDTAECDSGEPALPPTPQKSQYELMRDGNFEHLRHEAVDDQRATQRLRFRPTLLGDNAIADNGIIESVTCINFMCHQRLHCELGPLLNFIVGENGSGKSAILTAITLCLGGKASSTNRGGSLKSFVKEGCERSILAVKLKNRGQDAYKPDIYGESIIVERHFSKSGVSGFKVKSALGQIVSIKKQEVDDIVEYYALQVDNPLNVLSQDNARQFLNASTKTQKYKFFIEGVQLQQLDNDYRLISESLEQMVAKIPEQEERVKHAKEVLEKAKRMREDLEGDRQARLKLRTLRFQLAWAQVVEAEQELKDKEKAVAEVEMRVAQAQKEMDEKNKALEVADKMVEKAQEERRRVGEEGNEIQRRVEDASDNYYKLKAELHRLRSEERDARETLRIKTANVKATEKKIAEEEQRLEADNGEETTRLLRERDGAQAAVEAIEQELQETKDRKPTLIKNEEETKANLEKIAEAIQPKTLEIKRLEERIGTITEARTSLYEGYEAGIPSLLKMIESNEQNFEHKPIGPMGSHIQLLKPEWGPVLENTLGSILNAFLVTNRRDEKTLRALMDRVNIRNCTILICNRHSLNLDGKEPDPEYDTILRVLKFDNTMVRDQLIIHQAIEQVILVPERHRAQQIMFDGAPPRNVKACLTWNEGKRGEALRLVNNNNNNISSSPVRPNPHQRPRMKTDSQSQLAFLQETLSQTQAERRALEAERRRLQQQYQRCLAEKSSQEVHIKRLEADRRKAELAVDQIQEKLDEFDGSDSKLQALKEDLRELKESERHVGIQFGILHSQTEAKAAEMEEARIKHKEAKAEARDYEERLTKAEKKLQKAEGVRRVRLIEKNEIIATEAELAVEKKAKEDKRKRRREVVEEMTKGAQKISPERVYIPENETYESIGKQYNTLRNRLKQLESKRGMSENEVMAFFEQAKKTYDTVVADLESSKKVNDRLRETLSLRLDKWRKFQRYISSQSRANFIYLLSERGFRGKLLLDHERKALDLQVEPDKTEKRAVGRSTKTLSGGEKSFASICLLLAIWEAMGSPLRCLDEFDVFMDNVNRAISTNMLITAARRSVNRQYIFITPNAIEGRNALDKDVKVIRLTDPRQRTLTDY</sequence>
<evidence type="ECO:0000256" key="7">
    <source>
        <dbReference type="ARBA" id="ARBA00022840"/>
    </source>
</evidence>
<reference evidence="15" key="2">
    <citation type="submission" date="2023-05" db="EMBL/GenBank/DDBJ databases">
        <authorList>
            <consortium name="Lawrence Berkeley National Laboratory"/>
            <person name="Steindorff A."/>
            <person name="Hensen N."/>
            <person name="Bonometti L."/>
            <person name="Westerberg I."/>
            <person name="Brannstrom I.O."/>
            <person name="Guillou S."/>
            <person name="Cros-Aarteil S."/>
            <person name="Calhoun S."/>
            <person name="Haridas S."/>
            <person name="Kuo A."/>
            <person name="Mondo S."/>
            <person name="Pangilinan J."/>
            <person name="Riley R."/>
            <person name="Labutti K."/>
            <person name="Andreopoulos B."/>
            <person name="Lipzen A."/>
            <person name="Chen C."/>
            <person name="Yanf M."/>
            <person name="Daum C."/>
            <person name="Ng V."/>
            <person name="Clum A."/>
            <person name="Ohm R."/>
            <person name="Martin F."/>
            <person name="Silar P."/>
            <person name="Natvig D."/>
            <person name="Lalanne C."/>
            <person name="Gautier V."/>
            <person name="Ament-Velasquez S.L."/>
            <person name="Kruys A."/>
            <person name="Hutchinson M.I."/>
            <person name="Powell A.J."/>
            <person name="Barry K."/>
            <person name="Miller A.N."/>
            <person name="Grigoriev I.V."/>
            <person name="Debuchy R."/>
            <person name="Gladieux P."/>
            <person name="Thoren M.H."/>
            <person name="Johannesson H."/>
        </authorList>
    </citation>
    <scope>NUCLEOTIDE SEQUENCE</scope>
    <source>
        <strain evidence="15">CBS 508.74</strain>
    </source>
</reference>
<evidence type="ECO:0000256" key="6">
    <source>
        <dbReference type="ARBA" id="ARBA00022763"/>
    </source>
</evidence>
<keyword evidence="4" id="KW-0158">Chromosome</keyword>
<feature type="coiled-coil region" evidence="12">
    <location>
        <begin position="963"/>
        <end position="990"/>
    </location>
</feature>
<comment type="similarity">
    <text evidence="3">Belongs to the SMC family. SMC6 subfamily.</text>
</comment>
<feature type="region of interest" description="Disordered" evidence="13">
    <location>
        <begin position="1"/>
        <end position="93"/>
    </location>
</feature>
<evidence type="ECO:0000313" key="16">
    <source>
        <dbReference type="Proteomes" id="UP001302812"/>
    </source>
</evidence>
<evidence type="ECO:0000256" key="12">
    <source>
        <dbReference type="SAM" id="Coils"/>
    </source>
</evidence>
<dbReference type="GeneID" id="89940299"/>
<evidence type="ECO:0000256" key="8">
    <source>
        <dbReference type="ARBA" id="ARBA00023054"/>
    </source>
</evidence>
<dbReference type="GO" id="GO:0035861">
    <property type="term" value="C:site of double-strand break"/>
    <property type="evidence" value="ECO:0007669"/>
    <property type="project" value="TreeGrafter"/>
</dbReference>
<comment type="caution">
    <text evidence="15">The sequence shown here is derived from an EMBL/GenBank/DDBJ whole genome shotgun (WGS) entry which is preliminary data.</text>
</comment>
<comment type="subcellular location">
    <subcellularLocation>
        <location evidence="2">Chromosome</location>
    </subcellularLocation>
    <subcellularLocation>
        <location evidence="1">Nucleus</location>
    </subcellularLocation>
</comment>
<keyword evidence="11" id="KW-0539">Nucleus</keyword>
<feature type="domain" description="Rad50/SbcC-type AAA" evidence="14">
    <location>
        <begin position="141"/>
        <end position="351"/>
    </location>
</feature>
<evidence type="ECO:0000256" key="5">
    <source>
        <dbReference type="ARBA" id="ARBA00022741"/>
    </source>
</evidence>
<evidence type="ECO:0000256" key="4">
    <source>
        <dbReference type="ARBA" id="ARBA00022454"/>
    </source>
</evidence>
<accession>A0AAN6T7M2</accession>
<dbReference type="InterPro" id="IPR038729">
    <property type="entry name" value="Rad50/SbcC_AAA"/>
</dbReference>
<evidence type="ECO:0000256" key="13">
    <source>
        <dbReference type="SAM" id="MobiDB-lite"/>
    </source>
</evidence>
<protein>
    <submittedName>
        <fullName evidence="15">P-loop containing nucleoside triphosphate hydrolase protein</fullName>
    </submittedName>
</protein>
<dbReference type="EMBL" id="MU853365">
    <property type="protein sequence ID" value="KAK4108175.1"/>
    <property type="molecule type" value="Genomic_DNA"/>
</dbReference>
<name>A0AAN6T7M2_9PEZI</name>
<evidence type="ECO:0000256" key="1">
    <source>
        <dbReference type="ARBA" id="ARBA00004123"/>
    </source>
</evidence>
<dbReference type="GO" id="GO:0005524">
    <property type="term" value="F:ATP binding"/>
    <property type="evidence" value="ECO:0007669"/>
    <property type="project" value="UniProtKB-KW"/>
</dbReference>
<dbReference type="GO" id="GO:0030915">
    <property type="term" value="C:Smc5-Smc6 complex"/>
    <property type="evidence" value="ECO:0007669"/>
    <property type="project" value="TreeGrafter"/>
</dbReference>
<evidence type="ECO:0000256" key="11">
    <source>
        <dbReference type="ARBA" id="ARBA00023242"/>
    </source>
</evidence>
<keyword evidence="5" id="KW-0547">Nucleotide-binding</keyword>
<dbReference type="Proteomes" id="UP001302812">
    <property type="component" value="Unassembled WGS sequence"/>
</dbReference>
<feature type="coiled-coil region" evidence="12">
    <location>
        <begin position="319"/>
        <end position="526"/>
    </location>
</feature>
<keyword evidence="9" id="KW-0233">DNA recombination</keyword>
<reference evidence="15" key="1">
    <citation type="journal article" date="2023" name="Mol. Phylogenet. Evol.">
        <title>Genome-scale phylogeny and comparative genomics of the fungal order Sordariales.</title>
        <authorList>
            <person name="Hensen N."/>
            <person name="Bonometti L."/>
            <person name="Westerberg I."/>
            <person name="Brannstrom I.O."/>
            <person name="Guillou S."/>
            <person name="Cros-Aarteil S."/>
            <person name="Calhoun S."/>
            <person name="Haridas S."/>
            <person name="Kuo A."/>
            <person name="Mondo S."/>
            <person name="Pangilinan J."/>
            <person name="Riley R."/>
            <person name="LaButti K."/>
            <person name="Andreopoulos B."/>
            <person name="Lipzen A."/>
            <person name="Chen C."/>
            <person name="Yan M."/>
            <person name="Daum C."/>
            <person name="Ng V."/>
            <person name="Clum A."/>
            <person name="Steindorff A."/>
            <person name="Ohm R.A."/>
            <person name="Martin F."/>
            <person name="Silar P."/>
            <person name="Natvig D.O."/>
            <person name="Lalanne C."/>
            <person name="Gautier V."/>
            <person name="Ament-Velasquez S.L."/>
            <person name="Kruys A."/>
            <person name="Hutchinson M.I."/>
            <person name="Powell A.J."/>
            <person name="Barry K."/>
            <person name="Miller A.N."/>
            <person name="Grigoriev I.V."/>
            <person name="Debuchy R."/>
            <person name="Gladieux P."/>
            <person name="Hiltunen Thoren M."/>
            <person name="Johannesson H."/>
        </authorList>
    </citation>
    <scope>NUCLEOTIDE SEQUENCE</scope>
    <source>
        <strain evidence="15">CBS 508.74</strain>
    </source>
</reference>
<dbReference type="AlphaFoldDB" id="A0AAN6T7M2"/>
<keyword evidence="15" id="KW-0378">Hydrolase</keyword>
<keyword evidence="16" id="KW-1185">Reference proteome</keyword>
<organism evidence="15 16">
    <name type="scientific">Canariomyces notabilis</name>
    <dbReference type="NCBI Taxonomy" id="2074819"/>
    <lineage>
        <taxon>Eukaryota</taxon>
        <taxon>Fungi</taxon>
        <taxon>Dikarya</taxon>
        <taxon>Ascomycota</taxon>
        <taxon>Pezizomycotina</taxon>
        <taxon>Sordariomycetes</taxon>
        <taxon>Sordariomycetidae</taxon>
        <taxon>Sordariales</taxon>
        <taxon>Chaetomiaceae</taxon>
        <taxon>Canariomyces</taxon>
    </lineage>
</organism>
<dbReference type="Gene3D" id="3.40.50.300">
    <property type="entry name" value="P-loop containing nucleotide triphosphate hydrolases"/>
    <property type="match status" value="2"/>
</dbReference>
<dbReference type="SUPFAM" id="SSF52540">
    <property type="entry name" value="P-loop containing nucleoside triphosphate hydrolases"/>
    <property type="match status" value="2"/>
</dbReference>
<feature type="compositionally biased region" description="Acidic residues" evidence="13">
    <location>
        <begin position="25"/>
        <end position="35"/>
    </location>
</feature>
<evidence type="ECO:0000256" key="10">
    <source>
        <dbReference type="ARBA" id="ARBA00023204"/>
    </source>
</evidence>
<dbReference type="GO" id="GO:0003684">
    <property type="term" value="F:damaged DNA binding"/>
    <property type="evidence" value="ECO:0007669"/>
    <property type="project" value="TreeGrafter"/>
</dbReference>
<keyword evidence="7" id="KW-0067">ATP-binding</keyword>
<evidence type="ECO:0000256" key="3">
    <source>
        <dbReference type="ARBA" id="ARBA00006793"/>
    </source>
</evidence>
<dbReference type="PANTHER" id="PTHR19306:SF6">
    <property type="entry name" value="STRUCTURAL MAINTENANCE OF CHROMOSOMES PROTEIN 6"/>
    <property type="match status" value="1"/>
</dbReference>